<dbReference type="CDD" id="cd06173">
    <property type="entry name" value="MFS_MefA_like"/>
    <property type="match status" value="1"/>
</dbReference>
<feature type="transmembrane region" description="Helical" evidence="6">
    <location>
        <begin position="280"/>
        <end position="297"/>
    </location>
</feature>
<dbReference type="AlphaFoldDB" id="A0A8J3ZCP9"/>
<dbReference type="InterPro" id="IPR011701">
    <property type="entry name" value="MFS"/>
</dbReference>
<feature type="transmembrane region" description="Helical" evidence="6">
    <location>
        <begin position="12"/>
        <end position="32"/>
    </location>
</feature>
<gene>
    <name evidence="7" type="ORF">Vau01_090900</name>
</gene>
<keyword evidence="3 6" id="KW-0812">Transmembrane</keyword>
<dbReference type="GO" id="GO:0005886">
    <property type="term" value="C:plasma membrane"/>
    <property type="evidence" value="ECO:0007669"/>
    <property type="project" value="UniProtKB-SubCell"/>
</dbReference>
<dbReference type="Pfam" id="PF07690">
    <property type="entry name" value="MFS_1"/>
    <property type="match status" value="1"/>
</dbReference>
<evidence type="ECO:0000256" key="6">
    <source>
        <dbReference type="SAM" id="Phobius"/>
    </source>
</evidence>
<comment type="subcellular location">
    <subcellularLocation>
        <location evidence="1">Cell membrane</location>
        <topology evidence="1">Multi-pass membrane protein</topology>
    </subcellularLocation>
</comment>
<evidence type="ECO:0000256" key="3">
    <source>
        <dbReference type="ARBA" id="ARBA00022692"/>
    </source>
</evidence>
<evidence type="ECO:0000256" key="5">
    <source>
        <dbReference type="ARBA" id="ARBA00023136"/>
    </source>
</evidence>
<feature type="transmembrane region" description="Helical" evidence="6">
    <location>
        <begin position="204"/>
        <end position="227"/>
    </location>
</feature>
<reference evidence="7" key="1">
    <citation type="submission" date="2021-01" db="EMBL/GenBank/DDBJ databases">
        <title>Whole genome shotgun sequence of Virgisporangium aurantiacum NBRC 16421.</title>
        <authorList>
            <person name="Komaki H."/>
            <person name="Tamura T."/>
        </authorList>
    </citation>
    <scope>NUCLEOTIDE SEQUENCE</scope>
    <source>
        <strain evidence="7">NBRC 16421</strain>
    </source>
</reference>
<dbReference type="InterPro" id="IPR036259">
    <property type="entry name" value="MFS_trans_sf"/>
</dbReference>
<protein>
    <submittedName>
        <fullName evidence="7">MFS transporter</fullName>
    </submittedName>
</protein>
<feature type="transmembrane region" description="Helical" evidence="6">
    <location>
        <begin position="346"/>
        <end position="366"/>
    </location>
</feature>
<accession>A0A8J3ZCP9</accession>
<keyword evidence="4 6" id="KW-1133">Transmembrane helix</keyword>
<dbReference type="Proteomes" id="UP000612585">
    <property type="component" value="Unassembled WGS sequence"/>
</dbReference>
<keyword evidence="8" id="KW-1185">Reference proteome</keyword>
<keyword evidence="5 6" id="KW-0472">Membrane</keyword>
<feature type="transmembrane region" description="Helical" evidence="6">
    <location>
        <begin position="247"/>
        <end position="268"/>
    </location>
</feature>
<dbReference type="PANTHER" id="PTHR23513">
    <property type="entry name" value="INTEGRAL MEMBRANE EFFLUX PROTEIN-RELATED"/>
    <property type="match status" value="1"/>
</dbReference>
<feature type="transmembrane region" description="Helical" evidence="6">
    <location>
        <begin position="303"/>
        <end position="325"/>
    </location>
</feature>
<dbReference type="RefSeq" id="WP_204006577.1">
    <property type="nucleotide sequence ID" value="NZ_BOPG01000067.1"/>
</dbReference>
<proteinExistence type="predicted"/>
<dbReference type="PANTHER" id="PTHR23513:SF6">
    <property type="entry name" value="MAJOR FACILITATOR SUPERFAMILY ASSOCIATED DOMAIN-CONTAINING PROTEIN"/>
    <property type="match status" value="1"/>
</dbReference>
<organism evidence="7 8">
    <name type="scientific">Virgisporangium aurantiacum</name>
    <dbReference type="NCBI Taxonomy" id="175570"/>
    <lineage>
        <taxon>Bacteria</taxon>
        <taxon>Bacillati</taxon>
        <taxon>Actinomycetota</taxon>
        <taxon>Actinomycetes</taxon>
        <taxon>Micromonosporales</taxon>
        <taxon>Micromonosporaceae</taxon>
        <taxon>Virgisporangium</taxon>
    </lineage>
</organism>
<evidence type="ECO:0000313" key="8">
    <source>
        <dbReference type="Proteomes" id="UP000612585"/>
    </source>
</evidence>
<evidence type="ECO:0000256" key="2">
    <source>
        <dbReference type="ARBA" id="ARBA00022475"/>
    </source>
</evidence>
<dbReference type="Gene3D" id="1.20.1250.20">
    <property type="entry name" value="MFS general substrate transporter like domains"/>
    <property type="match status" value="1"/>
</dbReference>
<dbReference type="SUPFAM" id="SSF103473">
    <property type="entry name" value="MFS general substrate transporter"/>
    <property type="match status" value="1"/>
</dbReference>
<name>A0A8J3ZCP9_9ACTN</name>
<evidence type="ECO:0000313" key="7">
    <source>
        <dbReference type="EMBL" id="GIJ61574.1"/>
    </source>
</evidence>
<feature type="transmembrane region" description="Helical" evidence="6">
    <location>
        <begin position="372"/>
        <end position="398"/>
    </location>
</feature>
<feature type="transmembrane region" description="Helical" evidence="6">
    <location>
        <begin position="38"/>
        <end position="58"/>
    </location>
</feature>
<keyword evidence="2" id="KW-1003">Cell membrane</keyword>
<evidence type="ECO:0000256" key="4">
    <source>
        <dbReference type="ARBA" id="ARBA00022989"/>
    </source>
</evidence>
<comment type="caution">
    <text evidence="7">The sequence shown here is derived from an EMBL/GenBank/DDBJ whole genome shotgun (WGS) entry which is preliminary data.</text>
</comment>
<dbReference type="EMBL" id="BOPG01000067">
    <property type="protein sequence ID" value="GIJ61574.1"/>
    <property type="molecule type" value="Genomic_DNA"/>
</dbReference>
<dbReference type="GO" id="GO:0022857">
    <property type="term" value="F:transmembrane transporter activity"/>
    <property type="evidence" value="ECO:0007669"/>
    <property type="project" value="InterPro"/>
</dbReference>
<sequence length="420" mass="43541">MRDFRRLWLGHTISQFGTQIGMLALPLTAAVTLDAGTFQMGALTAAEYAAFLLVGLPAGAWVDRMRRRPVLVAADLARAALIASIPAAVLGDVLTLAHLYVVVFAVGVATVFFDVAGQSYLPNLVGRDALTTANSRMELSRSAAYTAGPSVAGAAVQVLTAPVALLVDAASFAWSAVCIRTIRRTEPTPTAQPRNLRKEIADGLRLVLGHPVLRALTVYSTWTVLFWSMERALHVIFLLRVVGLDAAVIGVLGTVTGLGGLAGVFAVGPLTRRFGVARPLVGAAVASHLGLLLVPLTTSGTGLICYVAGTGLSAAGIIAFNVVSVTLRQRICPDHLLGRMNATMRFAAWGPIPFGALLGGAVGTALGVRAAIWLGAGVATLSLAALVRPSVVAAIAAVPAIEGTRGRRTELEPAPPPSFS</sequence>
<evidence type="ECO:0000256" key="1">
    <source>
        <dbReference type="ARBA" id="ARBA00004651"/>
    </source>
</evidence>